<dbReference type="InterPro" id="IPR003779">
    <property type="entry name" value="CMD-like"/>
</dbReference>
<dbReference type="Gene3D" id="1.20.1290.10">
    <property type="entry name" value="AhpD-like"/>
    <property type="match status" value="1"/>
</dbReference>
<accession>A0ABZ3IX36</accession>
<dbReference type="InterPro" id="IPR029032">
    <property type="entry name" value="AhpD-like"/>
</dbReference>
<name>A0ABZ3IX36_SPOA4</name>
<dbReference type="Pfam" id="PF02627">
    <property type="entry name" value="CMD"/>
    <property type="match status" value="1"/>
</dbReference>
<protein>
    <recommendedName>
        <fullName evidence="1">Carboxymuconolactone decarboxylase-like domain-containing protein</fullName>
    </recommendedName>
</protein>
<dbReference type="PANTHER" id="PTHR34846">
    <property type="entry name" value="4-CARBOXYMUCONOLACTONE DECARBOXYLASE FAMILY PROTEIN (AFU_ORTHOLOGUE AFUA_6G11590)"/>
    <property type="match status" value="1"/>
</dbReference>
<reference evidence="2" key="1">
    <citation type="submission" date="2024-05" db="EMBL/GenBank/DDBJ databases">
        <title>Isolation and characterization of Sporomusa carbonis sp. nov., a carboxydotrophic hydrogenogen in the genus of Sporomusa isolated from a charcoal burning pile.</title>
        <authorList>
            <person name="Boeer T."/>
            <person name="Rosenbaum F."/>
            <person name="Eysell L."/>
            <person name="Mueller V."/>
            <person name="Daniel R."/>
            <person name="Poehlein A."/>
        </authorList>
    </citation>
    <scope>NUCLEOTIDE SEQUENCE [LARGE SCALE GENOMIC DNA]</scope>
    <source>
        <strain evidence="2">DSM 3132</strain>
    </source>
</reference>
<organism evidence="2 3">
    <name type="scientific">Sporomusa acidovorans (strain ATCC 49682 / DSM 3132 / Mol)</name>
    <dbReference type="NCBI Taxonomy" id="1123286"/>
    <lineage>
        <taxon>Bacteria</taxon>
        <taxon>Bacillati</taxon>
        <taxon>Bacillota</taxon>
        <taxon>Negativicutes</taxon>
        <taxon>Selenomonadales</taxon>
        <taxon>Sporomusaceae</taxon>
        <taxon>Sporomusa</taxon>
    </lineage>
</organism>
<gene>
    <name evidence="2" type="ORF">SPACI_006420</name>
</gene>
<dbReference type="PANTHER" id="PTHR34846:SF11">
    <property type="entry name" value="4-CARBOXYMUCONOLACTONE DECARBOXYLASE FAMILY PROTEIN (AFU_ORTHOLOGUE AFUA_6G11590)"/>
    <property type="match status" value="1"/>
</dbReference>
<evidence type="ECO:0000313" key="3">
    <source>
        <dbReference type="Proteomes" id="UP000216052"/>
    </source>
</evidence>
<proteinExistence type="predicted"/>
<dbReference type="EMBL" id="CP155571">
    <property type="protein sequence ID" value="XFO70643.1"/>
    <property type="molecule type" value="Genomic_DNA"/>
</dbReference>
<dbReference type="SUPFAM" id="SSF69118">
    <property type="entry name" value="AhpD-like"/>
    <property type="match status" value="1"/>
</dbReference>
<feature type="domain" description="Carboxymuconolactone decarboxylase-like" evidence="1">
    <location>
        <begin position="43"/>
        <end position="102"/>
    </location>
</feature>
<evidence type="ECO:0000313" key="2">
    <source>
        <dbReference type="EMBL" id="XFO70643.1"/>
    </source>
</evidence>
<sequence>MARIKLVNQDDMTSKQKAEYDRFPSNLFCGLLKTKNSTHGYAELGAALCDTYLSAQDREFVILRVAYMSKSEYELMQHRHLAMQQGWSAADIDAIARNNYQYFDQRMAVILKFIDESVSQVKVSKDTFEATKKYLSEGELAELTLLIGHYMMTARFLETLEIDLDKTPTSWGNVYLFLESASVRQ</sequence>
<evidence type="ECO:0000259" key="1">
    <source>
        <dbReference type="Pfam" id="PF02627"/>
    </source>
</evidence>
<dbReference type="RefSeq" id="WP_093796856.1">
    <property type="nucleotide sequence ID" value="NZ_CP155571.1"/>
</dbReference>
<keyword evidence="3" id="KW-1185">Reference proteome</keyword>
<dbReference type="Proteomes" id="UP000216052">
    <property type="component" value="Chromosome"/>
</dbReference>